<dbReference type="AlphaFoldDB" id="A0A0L7KV82"/>
<name>A0A0L7KV82_OPEBR</name>
<feature type="non-terminal residue" evidence="1">
    <location>
        <position position="126"/>
    </location>
</feature>
<evidence type="ECO:0000313" key="2">
    <source>
        <dbReference type="Proteomes" id="UP000037510"/>
    </source>
</evidence>
<keyword evidence="2" id="KW-1185">Reference proteome</keyword>
<sequence length="126" mass="14074">MWAPPVYEYQKFMDPQGTEVWFGRVELLQVGMPLLNVPQRIGPLCTGVCHSLRQAQVEAAEAALKVIQMLRSDLVQQTSPRPMQTVYPTIVPPVSSMTPMTPMNPMASCVGLQYDYMNASLCRQVS</sequence>
<organism evidence="1 2">
    <name type="scientific">Operophtera brumata</name>
    <name type="common">Winter moth</name>
    <name type="synonym">Phalaena brumata</name>
    <dbReference type="NCBI Taxonomy" id="104452"/>
    <lineage>
        <taxon>Eukaryota</taxon>
        <taxon>Metazoa</taxon>
        <taxon>Ecdysozoa</taxon>
        <taxon>Arthropoda</taxon>
        <taxon>Hexapoda</taxon>
        <taxon>Insecta</taxon>
        <taxon>Pterygota</taxon>
        <taxon>Neoptera</taxon>
        <taxon>Endopterygota</taxon>
        <taxon>Lepidoptera</taxon>
        <taxon>Glossata</taxon>
        <taxon>Ditrysia</taxon>
        <taxon>Geometroidea</taxon>
        <taxon>Geometridae</taxon>
        <taxon>Larentiinae</taxon>
        <taxon>Operophtera</taxon>
    </lineage>
</organism>
<proteinExistence type="predicted"/>
<comment type="caution">
    <text evidence="1">The sequence shown here is derived from an EMBL/GenBank/DDBJ whole genome shotgun (WGS) entry which is preliminary data.</text>
</comment>
<dbReference type="EMBL" id="JTDY01005408">
    <property type="protein sequence ID" value="KOB67045.1"/>
    <property type="molecule type" value="Genomic_DNA"/>
</dbReference>
<evidence type="ECO:0000313" key="1">
    <source>
        <dbReference type="EMBL" id="KOB67045.1"/>
    </source>
</evidence>
<reference evidence="1 2" key="1">
    <citation type="journal article" date="2015" name="Genome Biol. Evol.">
        <title>The genome of winter moth (Operophtera brumata) provides a genomic perspective on sexual dimorphism and phenology.</title>
        <authorList>
            <person name="Derks M.F."/>
            <person name="Smit S."/>
            <person name="Salis L."/>
            <person name="Schijlen E."/>
            <person name="Bossers A."/>
            <person name="Mateman C."/>
            <person name="Pijl A.S."/>
            <person name="de Ridder D."/>
            <person name="Groenen M.A."/>
            <person name="Visser M.E."/>
            <person name="Megens H.J."/>
        </authorList>
    </citation>
    <scope>NUCLEOTIDE SEQUENCE [LARGE SCALE GENOMIC DNA]</scope>
    <source>
        <strain evidence="1">WM2013NL</strain>
        <tissue evidence="1">Head and thorax</tissue>
    </source>
</reference>
<dbReference type="Proteomes" id="UP000037510">
    <property type="component" value="Unassembled WGS sequence"/>
</dbReference>
<gene>
    <name evidence="1" type="ORF">OBRU01_16449</name>
</gene>
<accession>A0A0L7KV82</accession>
<protein>
    <submittedName>
        <fullName evidence="1">Uncharacterized protein</fullName>
    </submittedName>
</protein>